<evidence type="ECO:0000313" key="5">
    <source>
        <dbReference type="Proteomes" id="UP000271031"/>
    </source>
</evidence>
<dbReference type="InterPro" id="IPR001155">
    <property type="entry name" value="OxRdtase_FMN_N"/>
</dbReference>
<proteinExistence type="predicted"/>
<accession>A0A3M8DR08</accession>
<dbReference type="Proteomes" id="UP000271031">
    <property type="component" value="Unassembled WGS sequence"/>
</dbReference>
<keyword evidence="1" id="KW-0285">Flavoprotein</keyword>
<dbReference type="EMBL" id="RHHQ01000007">
    <property type="protein sequence ID" value="RNB90512.1"/>
    <property type="molecule type" value="Genomic_DNA"/>
</dbReference>
<dbReference type="GO" id="GO:0010181">
    <property type="term" value="F:FMN binding"/>
    <property type="evidence" value="ECO:0007669"/>
    <property type="project" value="InterPro"/>
</dbReference>
<organism evidence="4 5">
    <name type="scientific">Brevibacillus fluminis</name>
    <dbReference type="NCBI Taxonomy" id="511487"/>
    <lineage>
        <taxon>Bacteria</taxon>
        <taxon>Bacillati</taxon>
        <taxon>Bacillota</taxon>
        <taxon>Bacilli</taxon>
        <taxon>Bacillales</taxon>
        <taxon>Paenibacillaceae</taxon>
        <taxon>Brevibacillus</taxon>
    </lineage>
</organism>
<dbReference type="AlphaFoldDB" id="A0A3M8DR08"/>
<evidence type="ECO:0000256" key="1">
    <source>
        <dbReference type="ARBA" id="ARBA00022630"/>
    </source>
</evidence>
<dbReference type="GO" id="GO:0016491">
    <property type="term" value="F:oxidoreductase activity"/>
    <property type="evidence" value="ECO:0007669"/>
    <property type="project" value="UniProtKB-KW"/>
</dbReference>
<dbReference type="PANTHER" id="PTHR43656">
    <property type="entry name" value="BINDING OXIDOREDUCTASE, PUTATIVE (AFU_ORTHOLOGUE AFUA_2G08260)-RELATED"/>
    <property type="match status" value="1"/>
</dbReference>
<gene>
    <name evidence="4" type="ORF">EDM56_08375</name>
</gene>
<reference evidence="4 5" key="1">
    <citation type="submission" date="2018-10" db="EMBL/GenBank/DDBJ databases">
        <title>Phylogenomics of Brevibacillus.</title>
        <authorList>
            <person name="Dunlap C."/>
        </authorList>
    </citation>
    <scope>NUCLEOTIDE SEQUENCE [LARGE SCALE GENOMIC DNA]</scope>
    <source>
        <strain evidence="4 5">JCM 15716</strain>
    </source>
</reference>
<dbReference type="InterPro" id="IPR051799">
    <property type="entry name" value="NADH_flavin_oxidoreductase"/>
</dbReference>
<keyword evidence="2" id="KW-0560">Oxidoreductase</keyword>
<sequence>MKARYHPIAEPLHLANGLQLKNRIVMAPMTHSASHPDGSVSDAEIKYYARRAKGAGMIVTAGATVTLKGGFPGQFAADRDELLPGLKRLARTLKADGAKAVLQLVHAGRKLPPSCSEVISASAVADEKQGASVPREATEAEIVAIIEAFGNAARRAILAGFDGVELHGANGFLLQQFFSPHANRRNDSWGGTLEKRMAFPLAVIETVKRVVKQYAEQPFLIGYRLSPEEPETPGITMADTLQFCDVLAASGLDYLHVSLNDFWSLPRRGVTDERSRITIIERRIGHRLPVIGVGGIHSAEDALLALQSGVPLIALGRELIMEPDWLEKIAEGREEEIRTTIKLGDQEALAIPDSLWKSIWAMPGWFPLEV</sequence>
<comment type="caution">
    <text evidence="4">The sequence shown here is derived from an EMBL/GenBank/DDBJ whole genome shotgun (WGS) entry which is preliminary data.</text>
</comment>
<dbReference type="PANTHER" id="PTHR43656:SF2">
    <property type="entry name" value="BINDING OXIDOREDUCTASE, PUTATIVE (AFU_ORTHOLOGUE AFUA_2G08260)-RELATED"/>
    <property type="match status" value="1"/>
</dbReference>
<dbReference type="RefSeq" id="WP_122917438.1">
    <property type="nucleotide sequence ID" value="NZ_RHHQ01000007.1"/>
</dbReference>
<dbReference type="Gene3D" id="3.20.20.70">
    <property type="entry name" value="Aldolase class I"/>
    <property type="match status" value="1"/>
</dbReference>
<name>A0A3M8DR08_9BACL</name>
<feature type="domain" description="NADH:flavin oxidoreductase/NADH oxidase N-terminal" evidence="3">
    <location>
        <begin position="10"/>
        <end position="335"/>
    </location>
</feature>
<dbReference type="OrthoDB" id="9772736at2"/>
<dbReference type="SUPFAM" id="SSF51395">
    <property type="entry name" value="FMN-linked oxidoreductases"/>
    <property type="match status" value="1"/>
</dbReference>
<protein>
    <submittedName>
        <fullName evidence="4">NADH-dependent flavin oxidoreductase</fullName>
    </submittedName>
</protein>
<evidence type="ECO:0000259" key="3">
    <source>
        <dbReference type="Pfam" id="PF00724"/>
    </source>
</evidence>
<keyword evidence="5" id="KW-1185">Reference proteome</keyword>
<dbReference type="CDD" id="cd04735">
    <property type="entry name" value="OYE_like_4_FMN"/>
    <property type="match status" value="1"/>
</dbReference>
<dbReference type="InterPro" id="IPR013785">
    <property type="entry name" value="Aldolase_TIM"/>
</dbReference>
<evidence type="ECO:0000313" key="4">
    <source>
        <dbReference type="EMBL" id="RNB90512.1"/>
    </source>
</evidence>
<dbReference type="Pfam" id="PF00724">
    <property type="entry name" value="Oxidored_FMN"/>
    <property type="match status" value="1"/>
</dbReference>
<evidence type="ECO:0000256" key="2">
    <source>
        <dbReference type="ARBA" id="ARBA00023002"/>
    </source>
</evidence>